<dbReference type="AlphaFoldDB" id="A0A2K2AY86"/>
<evidence type="ECO:0000313" key="1">
    <source>
        <dbReference type="EMBL" id="PNT42491.1"/>
    </source>
</evidence>
<sequence>MAELLQNKSEASPEQTISILNIYTGCLSMKKKFHEHSDTQIHKVARLTDLIINYTIFYVKGTKRGAIV</sequence>
<dbReference type="Proteomes" id="UP000006729">
    <property type="component" value="Chromosome 4"/>
</dbReference>
<gene>
    <name evidence="1" type="ORF">POPTR_004G215800</name>
</gene>
<name>A0A2K2AY86_POPTR</name>
<reference evidence="1 2" key="1">
    <citation type="journal article" date="2006" name="Science">
        <title>The genome of black cottonwood, Populus trichocarpa (Torr. &amp; Gray).</title>
        <authorList>
            <person name="Tuskan G.A."/>
            <person name="Difazio S."/>
            <person name="Jansson S."/>
            <person name="Bohlmann J."/>
            <person name="Grigoriev I."/>
            <person name="Hellsten U."/>
            <person name="Putnam N."/>
            <person name="Ralph S."/>
            <person name="Rombauts S."/>
            <person name="Salamov A."/>
            <person name="Schein J."/>
            <person name="Sterck L."/>
            <person name="Aerts A."/>
            <person name="Bhalerao R.R."/>
            <person name="Bhalerao R.P."/>
            <person name="Blaudez D."/>
            <person name="Boerjan W."/>
            <person name="Brun A."/>
            <person name="Brunner A."/>
            <person name="Busov V."/>
            <person name="Campbell M."/>
            <person name="Carlson J."/>
            <person name="Chalot M."/>
            <person name="Chapman J."/>
            <person name="Chen G.L."/>
            <person name="Cooper D."/>
            <person name="Coutinho P.M."/>
            <person name="Couturier J."/>
            <person name="Covert S."/>
            <person name="Cronk Q."/>
            <person name="Cunningham R."/>
            <person name="Davis J."/>
            <person name="Degroeve S."/>
            <person name="Dejardin A."/>
            <person name="Depamphilis C."/>
            <person name="Detter J."/>
            <person name="Dirks B."/>
            <person name="Dubchak I."/>
            <person name="Duplessis S."/>
            <person name="Ehlting J."/>
            <person name="Ellis B."/>
            <person name="Gendler K."/>
            <person name="Goodstein D."/>
            <person name="Gribskov M."/>
            <person name="Grimwood J."/>
            <person name="Groover A."/>
            <person name="Gunter L."/>
            <person name="Hamberger B."/>
            <person name="Heinze B."/>
            <person name="Helariutta Y."/>
            <person name="Henrissat B."/>
            <person name="Holligan D."/>
            <person name="Holt R."/>
            <person name="Huang W."/>
            <person name="Islam-Faridi N."/>
            <person name="Jones S."/>
            <person name="Jones-Rhoades M."/>
            <person name="Jorgensen R."/>
            <person name="Joshi C."/>
            <person name="Kangasjarvi J."/>
            <person name="Karlsson J."/>
            <person name="Kelleher C."/>
            <person name="Kirkpatrick R."/>
            <person name="Kirst M."/>
            <person name="Kohler A."/>
            <person name="Kalluri U."/>
            <person name="Larimer F."/>
            <person name="Leebens-Mack J."/>
            <person name="Leple J.C."/>
            <person name="Locascio P."/>
            <person name="Lou Y."/>
            <person name="Lucas S."/>
            <person name="Martin F."/>
            <person name="Montanini B."/>
            <person name="Napoli C."/>
            <person name="Nelson D.R."/>
            <person name="Nelson C."/>
            <person name="Nieminen K."/>
            <person name="Nilsson O."/>
            <person name="Pereda V."/>
            <person name="Peter G."/>
            <person name="Philippe R."/>
            <person name="Pilate G."/>
            <person name="Poliakov A."/>
            <person name="Razumovskaya J."/>
            <person name="Richardson P."/>
            <person name="Rinaldi C."/>
            <person name="Ritland K."/>
            <person name="Rouze P."/>
            <person name="Ryaboy D."/>
            <person name="Schmutz J."/>
            <person name="Schrader J."/>
            <person name="Segerman B."/>
            <person name="Shin H."/>
            <person name="Siddiqui A."/>
            <person name="Sterky F."/>
            <person name="Terry A."/>
            <person name="Tsai C.J."/>
            <person name="Uberbacher E."/>
            <person name="Unneberg P."/>
            <person name="Vahala J."/>
            <person name="Wall K."/>
            <person name="Wessler S."/>
            <person name="Yang G."/>
            <person name="Yin T."/>
            <person name="Douglas C."/>
            <person name="Marra M."/>
            <person name="Sandberg G."/>
            <person name="Van de Peer Y."/>
            <person name="Rokhsar D."/>
        </authorList>
    </citation>
    <scope>NUCLEOTIDE SEQUENCE [LARGE SCALE GENOMIC DNA]</scope>
    <source>
        <strain evidence="2">cv. Nisqually</strain>
    </source>
</reference>
<keyword evidence="2" id="KW-1185">Reference proteome</keyword>
<accession>A0A2K2AY86</accession>
<dbReference type="EMBL" id="CM009293">
    <property type="protein sequence ID" value="PNT42491.1"/>
    <property type="molecule type" value="Genomic_DNA"/>
</dbReference>
<dbReference type="InParanoid" id="A0A2K2AY86"/>
<protein>
    <submittedName>
        <fullName evidence="1">Uncharacterized protein</fullName>
    </submittedName>
</protein>
<organism evidence="1 2">
    <name type="scientific">Populus trichocarpa</name>
    <name type="common">Western balsam poplar</name>
    <name type="synonym">Populus balsamifera subsp. trichocarpa</name>
    <dbReference type="NCBI Taxonomy" id="3694"/>
    <lineage>
        <taxon>Eukaryota</taxon>
        <taxon>Viridiplantae</taxon>
        <taxon>Streptophyta</taxon>
        <taxon>Embryophyta</taxon>
        <taxon>Tracheophyta</taxon>
        <taxon>Spermatophyta</taxon>
        <taxon>Magnoliopsida</taxon>
        <taxon>eudicotyledons</taxon>
        <taxon>Gunneridae</taxon>
        <taxon>Pentapetalae</taxon>
        <taxon>rosids</taxon>
        <taxon>fabids</taxon>
        <taxon>Malpighiales</taxon>
        <taxon>Salicaceae</taxon>
        <taxon>Saliceae</taxon>
        <taxon>Populus</taxon>
    </lineage>
</organism>
<proteinExistence type="predicted"/>
<evidence type="ECO:0000313" key="2">
    <source>
        <dbReference type="Proteomes" id="UP000006729"/>
    </source>
</evidence>